<dbReference type="InterPro" id="IPR004299">
    <property type="entry name" value="MBOAT_fam"/>
</dbReference>
<name>A0A9D1RSR3_9FIRM</name>
<comment type="caution">
    <text evidence="11">The sequence shown here is derived from an EMBL/GenBank/DDBJ whole genome shotgun (WGS) entry which is preliminary data.</text>
</comment>
<keyword evidence="5 10" id="KW-0812">Transmembrane</keyword>
<comment type="similarity">
    <text evidence="2 9">Belongs to the membrane-bound acyltransferase family.</text>
</comment>
<protein>
    <submittedName>
        <fullName evidence="11">MBOAT family protein</fullName>
    </submittedName>
</protein>
<dbReference type="PANTHER" id="PTHR13285:SF23">
    <property type="entry name" value="TEICHOIC ACID D-ALANYLTRANSFERASE"/>
    <property type="match status" value="1"/>
</dbReference>
<dbReference type="Proteomes" id="UP000824192">
    <property type="component" value="Unassembled WGS sequence"/>
</dbReference>
<proteinExistence type="inferred from homology"/>
<keyword evidence="6 10" id="KW-1133">Transmembrane helix</keyword>
<feature type="transmembrane region" description="Helical" evidence="10">
    <location>
        <begin position="314"/>
        <end position="336"/>
    </location>
</feature>
<dbReference type="InterPro" id="IPR028362">
    <property type="entry name" value="AlgI"/>
</dbReference>
<accession>A0A9D1RSR3</accession>
<feature type="transmembrane region" description="Helical" evidence="10">
    <location>
        <begin position="6"/>
        <end position="26"/>
    </location>
</feature>
<dbReference type="PIRSF" id="PIRSF500217">
    <property type="entry name" value="AlgI"/>
    <property type="match status" value="1"/>
</dbReference>
<gene>
    <name evidence="11" type="ORF">H9868_00780</name>
</gene>
<dbReference type="GO" id="GO:0042121">
    <property type="term" value="P:alginic acid biosynthetic process"/>
    <property type="evidence" value="ECO:0007669"/>
    <property type="project" value="InterPro"/>
</dbReference>
<sequence>MLFSSSVFLFVFLPLVLAGYYLLCPLLGRWRRMAQNLFLLCASLFFYAWGEPWFVIAMLASIGANYLFGLWVGVRKKAGRSVRLPVVLSVASNLGLLFVFKYLTFTLTQLGHLGLSLTIPVIELPIGISFFTFQAMSYVLDVARDHAPVQPSPFKLGLYISFFPQLIAGPIVKYETIAGEIDGRVETWADFSSGVGRFLVGLAKKVLLSNQLAAVADAAFDKGPDSMLFAWVGSICYLLQLYFDFGGYSDMAIGLGRMFGFHFLENFRYPFCAHSVSEYWRRWHISMTTWFRDYVYIPLGGNRHGAKKTLRNTFVVWLFTGIWHGANWTFLVWGLMNFGFMLWEKQWGHPEKWKPFWSWLYTFTAAVLVFTVFRADSLTAAGSYFQVLFHLGDVPLWSDNVALYLREYGLFILMAALASAPTATAVRSWLEQKAVRPVQWGWSAAGVAALLVCFGAAVCFIIKGTYNPFIYFNF</sequence>
<feature type="transmembrane region" description="Helical" evidence="10">
    <location>
        <begin position="55"/>
        <end position="74"/>
    </location>
</feature>
<evidence type="ECO:0000313" key="12">
    <source>
        <dbReference type="Proteomes" id="UP000824192"/>
    </source>
</evidence>
<evidence type="ECO:0000256" key="3">
    <source>
        <dbReference type="ARBA" id="ARBA00022475"/>
    </source>
</evidence>
<dbReference type="AlphaFoldDB" id="A0A9D1RSR3"/>
<feature type="transmembrane region" description="Helical" evidence="10">
    <location>
        <begin position="117"/>
        <end position="140"/>
    </location>
</feature>
<feature type="transmembrane region" description="Helical" evidence="10">
    <location>
        <begin position="442"/>
        <end position="462"/>
    </location>
</feature>
<dbReference type="Pfam" id="PF03062">
    <property type="entry name" value="MBOAT"/>
    <property type="match status" value="1"/>
</dbReference>
<reference evidence="11" key="1">
    <citation type="journal article" date="2021" name="PeerJ">
        <title>Extensive microbial diversity within the chicken gut microbiome revealed by metagenomics and culture.</title>
        <authorList>
            <person name="Gilroy R."/>
            <person name="Ravi A."/>
            <person name="Getino M."/>
            <person name="Pursley I."/>
            <person name="Horton D.L."/>
            <person name="Alikhan N.F."/>
            <person name="Baker D."/>
            <person name="Gharbi K."/>
            <person name="Hall N."/>
            <person name="Watson M."/>
            <person name="Adriaenssens E.M."/>
            <person name="Foster-Nyarko E."/>
            <person name="Jarju S."/>
            <person name="Secka A."/>
            <person name="Antonio M."/>
            <person name="Oren A."/>
            <person name="Chaudhuri R.R."/>
            <person name="La Ragione R."/>
            <person name="Hildebrand F."/>
            <person name="Pallen M.J."/>
        </authorList>
    </citation>
    <scope>NUCLEOTIDE SEQUENCE</scope>
    <source>
        <strain evidence="11">ChiGjej6B6-1540</strain>
    </source>
</reference>
<evidence type="ECO:0000256" key="10">
    <source>
        <dbReference type="SAM" id="Phobius"/>
    </source>
</evidence>
<feature type="transmembrane region" description="Helical" evidence="10">
    <location>
        <begin position="86"/>
        <end position="105"/>
    </location>
</feature>
<dbReference type="GO" id="GO:0016746">
    <property type="term" value="F:acyltransferase activity"/>
    <property type="evidence" value="ECO:0007669"/>
    <property type="project" value="UniProtKB-KW"/>
</dbReference>
<dbReference type="InterPro" id="IPR024194">
    <property type="entry name" value="Ac/AlaTfrase_AlgI/DltB"/>
</dbReference>
<dbReference type="PIRSF" id="PIRSF016636">
    <property type="entry name" value="AlgI_DltB"/>
    <property type="match status" value="1"/>
</dbReference>
<evidence type="ECO:0000256" key="9">
    <source>
        <dbReference type="PIRNR" id="PIRNR016636"/>
    </source>
</evidence>
<feature type="transmembrane region" description="Helical" evidence="10">
    <location>
        <begin position="408"/>
        <end position="430"/>
    </location>
</feature>
<dbReference type="InterPro" id="IPR051085">
    <property type="entry name" value="MB_O-acyltransferase"/>
</dbReference>
<evidence type="ECO:0000256" key="1">
    <source>
        <dbReference type="ARBA" id="ARBA00004651"/>
    </source>
</evidence>
<organism evidence="11 12">
    <name type="scientific">Candidatus Flavonifractor merdipullorum</name>
    <dbReference type="NCBI Taxonomy" id="2838590"/>
    <lineage>
        <taxon>Bacteria</taxon>
        <taxon>Bacillati</taxon>
        <taxon>Bacillota</taxon>
        <taxon>Clostridia</taxon>
        <taxon>Eubacteriales</taxon>
        <taxon>Oscillospiraceae</taxon>
        <taxon>Flavonifractor</taxon>
    </lineage>
</organism>
<dbReference type="EMBL" id="DXGA01000018">
    <property type="protein sequence ID" value="HIW93054.1"/>
    <property type="molecule type" value="Genomic_DNA"/>
</dbReference>
<evidence type="ECO:0000256" key="6">
    <source>
        <dbReference type="ARBA" id="ARBA00022989"/>
    </source>
</evidence>
<keyword evidence="8 9" id="KW-0012">Acyltransferase</keyword>
<evidence type="ECO:0000256" key="7">
    <source>
        <dbReference type="ARBA" id="ARBA00023136"/>
    </source>
</evidence>
<evidence type="ECO:0000256" key="8">
    <source>
        <dbReference type="ARBA" id="ARBA00023315"/>
    </source>
</evidence>
<dbReference type="GO" id="GO:0005886">
    <property type="term" value="C:plasma membrane"/>
    <property type="evidence" value="ECO:0007669"/>
    <property type="project" value="UniProtKB-SubCell"/>
</dbReference>
<keyword evidence="3 9" id="KW-1003">Cell membrane</keyword>
<evidence type="ECO:0000313" key="11">
    <source>
        <dbReference type="EMBL" id="HIW93054.1"/>
    </source>
</evidence>
<keyword evidence="4 9" id="KW-0808">Transferase</keyword>
<reference evidence="11" key="2">
    <citation type="submission" date="2021-04" db="EMBL/GenBank/DDBJ databases">
        <authorList>
            <person name="Gilroy R."/>
        </authorList>
    </citation>
    <scope>NUCLEOTIDE SEQUENCE</scope>
    <source>
        <strain evidence="11">ChiGjej6B6-1540</strain>
    </source>
</reference>
<feature type="transmembrane region" description="Helical" evidence="10">
    <location>
        <begin position="356"/>
        <end position="373"/>
    </location>
</feature>
<keyword evidence="7 9" id="KW-0472">Membrane</keyword>
<evidence type="ECO:0000256" key="4">
    <source>
        <dbReference type="ARBA" id="ARBA00022679"/>
    </source>
</evidence>
<dbReference type="PANTHER" id="PTHR13285">
    <property type="entry name" value="ACYLTRANSFERASE"/>
    <property type="match status" value="1"/>
</dbReference>
<evidence type="ECO:0000256" key="5">
    <source>
        <dbReference type="ARBA" id="ARBA00022692"/>
    </source>
</evidence>
<evidence type="ECO:0000256" key="2">
    <source>
        <dbReference type="ARBA" id="ARBA00010323"/>
    </source>
</evidence>
<comment type="subcellular location">
    <subcellularLocation>
        <location evidence="1">Cell membrane</location>
        <topology evidence="1">Multi-pass membrane protein</topology>
    </subcellularLocation>
</comment>